<evidence type="ECO:0000256" key="2">
    <source>
        <dbReference type="SAM" id="SignalP"/>
    </source>
</evidence>
<organism evidence="4 5">
    <name type="scientific">Marinimicrococcus flavescens</name>
    <dbReference type="NCBI Taxonomy" id="3031815"/>
    <lineage>
        <taxon>Bacteria</taxon>
        <taxon>Pseudomonadati</taxon>
        <taxon>Pseudomonadota</taxon>
        <taxon>Alphaproteobacteria</taxon>
        <taxon>Geminicoccales</taxon>
        <taxon>Geminicoccaceae</taxon>
        <taxon>Marinimicrococcus</taxon>
    </lineage>
</organism>
<keyword evidence="2" id="KW-0732">Signal</keyword>
<comment type="caution">
    <text evidence="4">The sequence shown here is derived from an EMBL/GenBank/DDBJ whole genome shotgun (WGS) entry which is preliminary data.</text>
</comment>
<feature type="domain" description="PRC-barrel" evidence="3">
    <location>
        <begin position="75"/>
        <end position="139"/>
    </location>
</feature>
<evidence type="ECO:0000313" key="5">
    <source>
        <dbReference type="Proteomes" id="UP001301140"/>
    </source>
</evidence>
<dbReference type="SUPFAM" id="SSF50346">
    <property type="entry name" value="PRC-barrel domain"/>
    <property type="match status" value="1"/>
</dbReference>
<sequence length="170" mass="17869">MTKRLLALVPLAALLGAGAVHAQQAQTPAAGPGVVPAPQSVGSGAEGPHRLWPFQGGTTAFGDDRLLVEGQVLGGFAISQLMDEDVEGADGEEIGEIEDVLVDQEGRVAAVVLEVGGFLGLGERKVALPMSQIEVRGEDRDLFTSATRDQLEELPAIARDEDGTYRVRKD</sequence>
<keyword evidence="5" id="KW-1185">Reference proteome</keyword>
<feature type="region of interest" description="Disordered" evidence="1">
    <location>
        <begin position="28"/>
        <end position="49"/>
    </location>
</feature>
<evidence type="ECO:0000313" key="4">
    <source>
        <dbReference type="EMBL" id="MDF1586862.1"/>
    </source>
</evidence>
<feature type="compositionally biased region" description="Low complexity" evidence="1">
    <location>
        <begin position="28"/>
        <end position="43"/>
    </location>
</feature>
<dbReference type="PANTHER" id="PTHR36505">
    <property type="entry name" value="BLR1072 PROTEIN"/>
    <property type="match status" value="1"/>
</dbReference>
<dbReference type="Pfam" id="PF05239">
    <property type="entry name" value="PRC"/>
    <property type="match status" value="1"/>
</dbReference>
<proteinExistence type="predicted"/>
<reference evidence="4 5" key="1">
    <citation type="submission" date="2023-03" db="EMBL/GenBank/DDBJ databases">
        <title>YIM 152171 draft genome.</title>
        <authorList>
            <person name="Yang Z."/>
        </authorList>
    </citation>
    <scope>NUCLEOTIDE SEQUENCE [LARGE SCALE GENOMIC DNA]</scope>
    <source>
        <strain evidence="4 5">YIM 152171</strain>
    </source>
</reference>
<dbReference type="EMBL" id="JARGEQ010000096">
    <property type="protein sequence ID" value="MDF1586862.1"/>
    <property type="molecule type" value="Genomic_DNA"/>
</dbReference>
<evidence type="ECO:0000256" key="1">
    <source>
        <dbReference type="SAM" id="MobiDB-lite"/>
    </source>
</evidence>
<gene>
    <name evidence="4" type="ORF">PZ740_10770</name>
</gene>
<protein>
    <submittedName>
        <fullName evidence="4">PRC-barrel domain-containing protein</fullName>
    </submittedName>
</protein>
<dbReference type="RefSeq" id="WP_327789280.1">
    <property type="nucleotide sequence ID" value="NZ_JARGEQ010000096.1"/>
</dbReference>
<dbReference type="PANTHER" id="PTHR36505:SF1">
    <property type="entry name" value="BLR1072 PROTEIN"/>
    <property type="match status" value="1"/>
</dbReference>
<accession>A0AAP3XSF2</accession>
<dbReference type="InterPro" id="IPR011033">
    <property type="entry name" value="PRC_barrel-like_sf"/>
</dbReference>
<dbReference type="Proteomes" id="UP001301140">
    <property type="component" value="Unassembled WGS sequence"/>
</dbReference>
<dbReference type="Gene3D" id="2.30.30.240">
    <property type="entry name" value="PRC-barrel domain"/>
    <property type="match status" value="1"/>
</dbReference>
<feature type="chain" id="PRO_5042825633" evidence="2">
    <location>
        <begin position="23"/>
        <end position="170"/>
    </location>
</feature>
<evidence type="ECO:0000259" key="3">
    <source>
        <dbReference type="Pfam" id="PF05239"/>
    </source>
</evidence>
<dbReference type="AlphaFoldDB" id="A0AAP3XSF2"/>
<dbReference type="InterPro" id="IPR027275">
    <property type="entry name" value="PRC-brl_dom"/>
</dbReference>
<name>A0AAP3XSF2_9PROT</name>
<feature type="signal peptide" evidence="2">
    <location>
        <begin position="1"/>
        <end position="22"/>
    </location>
</feature>